<protein>
    <submittedName>
        <fullName evidence="1">Uncharacterized protein</fullName>
    </submittedName>
</protein>
<dbReference type="Proteomes" id="UP000092691">
    <property type="component" value="Chromosome"/>
</dbReference>
<dbReference type="EMBL" id="CP016286">
    <property type="protein sequence ID" value="ANP84464.1"/>
    <property type="molecule type" value="Genomic_DNA"/>
</dbReference>
<accession>A0A1B1C409</accession>
<proteinExistence type="predicted"/>
<dbReference type="RefSeq" id="WP_065279113.1">
    <property type="nucleotide sequence ID" value="NZ_CP016286.1"/>
</dbReference>
<reference evidence="1 2" key="1">
    <citation type="submission" date="2016-06" db="EMBL/GenBank/DDBJ databases">
        <title>Microsymbionts genomes from the relict species Vavilovia formosa.</title>
        <authorList>
            <person name="Chirak E."/>
            <person name="Kimeklis A."/>
            <person name="Andronov E."/>
        </authorList>
    </citation>
    <scope>NUCLEOTIDE SEQUENCE [LARGE SCALE GENOMIC DNA]</scope>
    <source>
        <strain evidence="1 2">Vaf10</strain>
    </source>
</reference>
<evidence type="ECO:0000313" key="2">
    <source>
        <dbReference type="Proteomes" id="UP000092691"/>
    </source>
</evidence>
<dbReference type="AlphaFoldDB" id="A0A1B1C409"/>
<organism evidence="1 2">
    <name type="scientific">Rhizobium leguminosarum</name>
    <dbReference type="NCBI Taxonomy" id="384"/>
    <lineage>
        <taxon>Bacteria</taxon>
        <taxon>Pseudomonadati</taxon>
        <taxon>Pseudomonadota</taxon>
        <taxon>Alphaproteobacteria</taxon>
        <taxon>Hyphomicrobiales</taxon>
        <taxon>Rhizobiaceae</taxon>
        <taxon>Rhizobium/Agrobacterium group</taxon>
        <taxon>Rhizobium</taxon>
    </lineage>
</organism>
<dbReference type="OrthoDB" id="8410918at2"/>
<gene>
    <name evidence="1" type="ORF">BA011_01045</name>
</gene>
<name>A0A1B1C409_RHILE</name>
<sequence>MDDINDLAKRVADTVLRSQQVRRDIEKTRIALRLWIPSETELVPIRRAVCHPLLGGILRKDPQRDVPGPNFTLNSLRLAISKGHLVCIWKAEKQYVTPAALRDWLGLSEGVRRTSRVIRYQPPAAKTNYEKQKGGASVANASAKLLSMKAALAKKRGK</sequence>
<evidence type="ECO:0000313" key="1">
    <source>
        <dbReference type="EMBL" id="ANP84464.1"/>
    </source>
</evidence>